<protein>
    <submittedName>
        <fullName evidence="2">Uncharacterized protein</fullName>
    </submittedName>
</protein>
<evidence type="ECO:0000313" key="3">
    <source>
        <dbReference type="Proteomes" id="UP000031883"/>
    </source>
</evidence>
<evidence type="ECO:0000313" key="2">
    <source>
        <dbReference type="EMBL" id="AJJ34495.1"/>
    </source>
</evidence>
<organism evidence="2 3">
    <name type="scientific">Yersinia rochesterensis</name>
    <dbReference type="NCBI Taxonomy" id="1604335"/>
    <lineage>
        <taxon>Bacteria</taxon>
        <taxon>Pseudomonadati</taxon>
        <taxon>Pseudomonadota</taxon>
        <taxon>Gammaproteobacteria</taxon>
        <taxon>Enterobacterales</taxon>
        <taxon>Yersiniaceae</taxon>
        <taxon>Yersinia</taxon>
    </lineage>
</organism>
<accession>A0ABN4FBA5</accession>
<evidence type="ECO:0000256" key="1">
    <source>
        <dbReference type="SAM" id="SignalP"/>
    </source>
</evidence>
<keyword evidence="1" id="KW-0732">Signal</keyword>
<reference evidence="2 3" key="1">
    <citation type="journal article" date="2015" name="Genome Announc.">
        <title>Thirty-Two Complete Genome Assemblies of Nine Yersinia Species, Including Y. pestis, Y. pseudotuberculosis, and Y. enterocolitica.</title>
        <authorList>
            <person name="Johnson S.L."/>
            <person name="Daligault H.E."/>
            <person name="Davenport K.W."/>
            <person name="Jaissle J."/>
            <person name="Frey K.G."/>
            <person name="Ladner J.T."/>
            <person name="Broomall S.M."/>
            <person name="Bishop-Lilly K.A."/>
            <person name="Bruce D.C."/>
            <person name="Coyne S.R."/>
            <person name="Gibbons H.S."/>
            <person name="Lo C.C."/>
            <person name="Munk A.C."/>
            <person name="Rosenzweig C.N."/>
            <person name="Koroleva G.I."/>
            <person name="Palacios G.F."/>
            <person name="Redden C.L."/>
            <person name="Xu Y."/>
            <person name="Minogue T.D."/>
            <person name="Chain P.S."/>
        </authorList>
    </citation>
    <scope>NUCLEOTIDE SEQUENCE [LARGE SCALE GENOMIC DNA]</scope>
    <source>
        <strain evidence="2 3">Y231</strain>
    </source>
</reference>
<feature type="signal peptide" evidence="1">
    <location>
        <begin position="1"/>
        <end position="20"/>
    </location>
</feature>
<feature type="chain" id="PRO_5045712358" evidence="1">
    <location>
        <begin position="21"/>
        <end position="155"/>
    </location>
</feature>
<name>A0ABN4FBA5_9GAMM</name>
<dbReference type="Proteomes" id="UP000031883">
    <property type="component" value="Chromosome"/>
</dbReference>
<sequence>MKKAIALSWALGLLSVNASAVVTEQHWDNWYGNNGGMEFALSSRNQAGETLTLTCSGKKFIARYSVPKDNYEISSDEGASDVSLIINNTPHGLDSFPSPPDGKVPASATFNALKNTSASDVIRFTSFQSGDSKDFSASGLASALKGVSWEDCINH</sequence>
<dbReference type="EMBL" id="CP009997">
    <property type="protein sequence ID" value="AJJ34495.1"/>
    <property type="molecule type" value="Genomic_DNA"/>
</dbReference>
<gene>
    <name evidence="2" type="ORF">CH54_1530</name>
</gene>
<dbReference type="RefSeq" id="WP_042562335.1">
    <property type="nucleotide sequence ID" value="NZ_CP009997.1"/>
</dbReference>
<keyword evidence="3" id="KW-1185">Reference proteome</keyword>
<proteinExistence type="predicted"/>